<reference evidence="2 3" key="1">
    <citation type="submission" date="2020-04" db="EMBL/GenBank/DDBJ databases">
        <title>Ramlibacter sp. G-1-2-2 isolated from soil.</title>
        <authorList>
            <person name="Dahal R.H."/>
        </authorList>
    </citation>
    <scope>NUCLEOTIDE SEQUENCE [LARGE SCALE GENOMIC DNA]</scope>
    <source>
        <strain evidence="2 3">G-1-2-2</strain>
    </source>
</reference>
<dbReference type="EMBL" id="JABBFX010000002">
    <property type="protein sequence ID" value="NML46394.1"/>
    <property type="molecule type" value="Genomic_DNA"/>
</dbReference>
<sequence length="63" mass="7129">MFAGHVGAALALGRMERRVNVAWFVLAALLLDVLLWLFVLLGWEAVTIPADFAQRHQPEFHFP</sequence>
<protein>
    <submittedName>
        <fullName evidence="2">Uncharacterized protein</fullName>
    </submittedName>
</protein>
<evidence type="ECO:0000313" key="2">
    <source>
        <dbReference type="EMBL" id="NML46394.1"/>
    </source>
</evidence>
<keyword evidence="1" id="KW-0812">Transmembrane</keyword>
<keyword evidence="1" id="KW-1133">Transmembrane helix</keyword>
<gene>
    <name evidence="2" type="ORF">HHL11_21780</name>
</gene>
<evidence type="ECO:0000313" key="3">
    <source>
        <dbReference type="Proteomes" id="UP000541185"/>
    </source>
</evidence>
<evidence type="ECO:0000256" key="1">
    <source>
        <dbReference type="SAM" id="Phobius"/>
    </source>
</evidence>
<keyword evidence="3" id="KW-1185">Reference proteome</keyword>
<keyword evidence="1" id="KW-0472">Membrane</keyword>
<dbReference type="RefSeq" id="WP_169420661.1">
    <property type="nucleotide sequence ID" value="NZ_JABBFX010000002.1"/>
</dbReference>
<accession>A0A848H7A4</accession>
<dbReference type="Proteomes" id="UP000541185">
    <property type="component" value="Unassembled WGS sequence"/>
</dbReference>
<proteinExistence type="predicted"/>
<organism evidence="2 3">
    <name type="scientific">Ramlibacter agri</name>
    <dbReference type="NCBI Taxonomy" id="2728837"/>
    <lineage>
        <taxon>Bacteria</taxon>
        <taxon>Pseudomonadati</taxon>
        <taxon>Pseudomonadota</taxon>
        <taxon>Betaproteobacteria</taxon>
        <taxon>Burkholderiales</taxon>
        <taxon>Comamonadaceae</taxon>
        <taxon>Ramlibacter</taxon>
    </lineage>
</organism>
<dbReference type="AlphaFoldDB" id="A0A848H7A4"/>
<feature type="transmembrane region" description="Helical" evidence="1">
    <location>
        <begin position="21"/>
        <end position="43"/>
    </location>
</feature>
<comment type="caution">
    <text evidence="2">The sequence shown here is derived from an EMBL/GenBank/DDBJ whole genome shotgun (WGS) entry which is preliminary data.</text>
</comment>
<name>A0A848H7A4_9BURK</name>